<proteinExistence type="predicted"/>
<evidence type="ECO:0000256" key="4">
    <source>
        <dbReference type="PROSITE-ProRule" id="PRU00175"/>
    </source>
</evidence>
<feature type="repeat" description="ANK" evidence="3">
    <location>
        <begin position="714"/>
        <end position="746"/>
    </location>
</feature>
<feature type="repeat" description="ANK" evidence="3">
    <location>
        <begin position="681"/>
        <end position="713"/>
    </location>
</feature>
<feature type="repeat" description="ANK" evidence="3">
    <location>
        <begin position="615"/>
        <end position="647"/>
    </location>
</feature>
<evidence type="ECO:0000256" key="2">
    <source>
        <dbReference type="ARBA" id="ARBA00023043"/>
    </source>
</evidence>
<sequence>MPVSFKRYRLADEPYFAHLAAVNASINYLPSLAAPVIPDLAYLRVLRLDNNAIDSMQPLDGRFPLLETLSLAGNAIPRITGLASAVSLTSLDLTANELTVLDSLKGCTALKTLKVAGNAITDAQHVVFLPSLTSLDVADNQLADLGATASALRGCASLVELSAGGNPLAATASYKAVCLESAALERLDGHVVTPLFRERMSNVAAESRLSDLVADTTDAYLQRIEEARETKASKLRLLKARTLEIESHFDAYQTHLESEMHSLTRYVHDVLASGGRTDVDLDEMRAVLAVTEAARWKEVLGMLQNDADAWEAEVARAKAATSHTDKLRTLAKDDPRAWRELKERERELVAREDAIAAREHAAAESAQTSAAAAAERRRAQAEFSAARGSAFQVHRTLDAAHRPHHAALGADRTRTIAPPTHSGPPDEAAVEAAAASRIQGQWRASRASHDLIDRASPSRRSSSRRASSSRRSSSSRTSSRTSSRRLSRTSSRGARSTGPGPPPAIAGSVQSARLLHAARQRDALAVRKVIGELSNSSEVPSIINQHTDTGWTALHHAAYNNDVESIALLLEAGAQLEARDRIGATPLYVACLSGHTEAAAVLVDANAEIDTRKDEGWTPLLAACHYGFAAVVGLLLEAGANPDAQTPLGSTPTFLAAQENHIVVLSLLVGVGASVNLLNNDGVSPLVVAASKGHSQVVVLLLDGGADPNVGHKNGWSALLLAAHKGHLSIVQDLVACGADVDACNSSGASALYVATQNGAADIVAAIITAGADPNIPKSDGWYPLLIAAHKGAAQVTEELLSHPDIDVHVTNTAAATSLYLAAQSGSIEVVRMLLAAGANPNSAKDDGWTPLMIAVHRRHLKVARVLIGSGAEVNQRNANGATALYVAAQLGFLAAVNLLLEAQASPLAAKAVDGWTALHVATTGGFEDVVAALLAAGANPHAAAHDGETPLHIAAISPSPAMQRLFLTYTTVPELPHSAPLPTRSRSRSKAKAKSKAKSRPKSKSKLRSKSRSKSKTKTKAKARMSGSPSSGSRERHDFASLSSSEVSFDEAGSLVSPQQVRSGSSSPLGAPPPPSSSTPESRGERYSLQPPPVPDFLPGSSPGAYATSQPTTKSWECVNCTFVNAYVSSCEVCGTPQGGGLIPSDILQQNKALVSAPPSHSRSRGGARARAADASSSADDACSQASDDDGNTCLVCWDGPKTAAFVHGDTGHLSACMMCAQQVLRRKDVCPVCREPIERVVEIFKV</sequence>
<dbReference type="InterPro" id="IPR001611">
    <property type="entry name" value="Leu-rich_rpt"/>
</dbReference>
<feature type="compositionally biased region" description="Low complexity" evidence="5">
    <location>
        <begin position="454"/>
        <end position="481"/>
    </location>
</feature>
<feature type="compositionally biased region" description="Basic residues" evidence="5">
    <location>
        <begin position="986"/>
        <end position="1024"/>
    </location>
</feature>
<feature type="repeat" description="ANK" evidence="3">
    <location>
        <begin position="814"/>
        <end position="846"/>
    </location>
</feature>
<dbReference type="OrthoDB" id="20872at2759"/>
<dbReference type="InterPro" id="IPR032675">
    <property type="entry name" value="LRR_dom_sf"/>
</dbReference>
<feature type="region of interest" description="Disordered" evidence="5">
    <location>
        <begin position="397"/>
        <end position="507"/>
    </location>
</feature>
<dbReference type="SUPFAM" id="SSF48403">
    <property type="entry name" value="Ankyrin repeat"/>
    <property type="match status" value="2"/>
</dbReference>
<feature type="repeat" description="ANK" evidence="3">
    <location>
        <begin position="914"/>
        <end position="946"/>
    </location>
</feature>
<dbReference type="RefSeq" id="XP_013759557.1">
    <property type="nucleotide sequence ID" value="XM_013904103.1"/>
</dbReference>
<dbReference type="PANTHER" id="PTHR23206:SF7">
    <property type="entry name" value="PROTEIN KINASE DOMAIN-CONTAINING PROTEIN"/>
    <property type="match status" value="1"/>
</dbReference>
<dbReference type="Pfam" id="PF13516">
    <property type="entry name" value="LRR_6"/>
    <property type="match status" value="1"/>
</dbReference>
<accession>A0A0L0D5Z8</accession>
<dbReference type="SMART" id="SM00248">
    <property type="entry name" value="ANK"/>
    <property type="match status" value="13"/>
</dbReference>
<dbReference type="GO" id="GO:0005737">
    <property type="term" value="C:cytoplasm"/>
    <property type="evidence" value="ECO:0007669"/>
    <property type="project" value="TreeGrafter"/>
</dbReference>
<dbReference type="GeneID" id="25569628"/>
<name>A0A0L0D5Z8_THETB</name>
<feature type="repeat" description="ANK" evidence="3">
    <location>
        <begin position="582"/>
        <end position="614"/>
    </location>
</feature>
<feature type="compositionally biased region" description="Low complexity" evidence="5">
    <location>
        <begin position="488"/>
        <end position="498"/>
    </location>
</feature>
<dbReference type="GO" id="GO:0008270">
    <property type="term" value="F:zinc ion binding"/>
    <property type="evidence" value="ECO:0007669"/>
    <property type="project" value="UniProtKB-KW"/>
</dbReference>
<dbReference type="InterPro" id="IPR001841">
    <property type="entry name" value="Znf_RING"/>
</dbReference>
<keyword evidence="1" id="KW-0677">Repeat</keyword>
<evidence type="ECO:0000313" key="8">
    <source>
        <dbReference type="Proteomes" id="UP000054408"/>
    </source>
</evidence>
<dbReference type="InterPro" id="IPR013083">
    <property type="entry name" value="Znf_RING/FYVE/PHD"/>
</dbReference>
<dbReference type="PROSITE" id="PS50297">
    <property type="entry name" value="ANK_REP_REGION"/>
    <property type="match status" value="10"/>
</dbReference>
<dbReference type="PRINTS" id="PR01415">
    <property type="entry name" value="ANKYRIN"/>
</dbReference>
<dbReference type="Pfam" id="PF13920">
    <property type="entry name" value="zf-C3HC4_3"/>
    <property type="match status" value="1"/>
</dbReference>
<dbReference type="PANTHER" id="PTHR23206">
    <property type="entry name" value="MASK PROTEIN"/>
    <property type="match status" value="1"/>
</dbReference>
<dbReference type="OMA" id="AQENHIV"/>
<keyword evidence="4" id="KW-0479">Metal-binding</keyword>
<dbReference type="SUPFAM" id="SSF57850">
    <property type="entry name" value="RING/U-box"/>
    <property type="match status" value="1"/>
</dbReference>
<protein>
    <recommendedName>
        <fullName evidence="6">RING-type domain-containing protein</fullName>
    </recommendedName>
</protein>
<keyword evidence="2 3" id="KW-0040">ANK repeat</keyword>
<evidence type="ECO:0000256" key="3">
    <source>
        <dbReference type="PROSITE-ProRule" id="PRU00023"/>
    </source>
</evidence>
<dbReference type="InterPro" id="IPR036770">
    <property type="entry name" value="Ankyrin_rpt-contain_sf"/>
</dbReference>
<feature type="region of interest" description="Disordered" evidence="5">
    <location>
        <begin position="1157"/>
        <end position="1188"/>
    </location>
</feature>
<dbReference type="EMBL" id="GL349447">
    <property type="protein sequence ID" value="KNC47506.1"/>
    <property type="molecule type" value="Genomic_DNA"/>
</dbReference>
<dbReference type="AlphaFoldDB" id="A0A0L0D5Z8"/>
<keyword evidence="4" id="KW-0863">Zinc-finger</keyword>
<feature type="repeat" description="ANK" evidence="3">
    <location>
        <begin position="880"/>
        <end position="912"/>
    </location>
</feature>
<feature type="repeat" description="ANK" evidence="3">
    <location>
        <begin position="747"/>
        <end position="779"/>
    </location>
</feature>
<dbReference type="InterPro" id="IPR002110">
    <property type="entry name" value="Ankyrin_rpt"/>
</dbReference>
<feature type="domain" description="RING-type" evidence="6">
    <location>
        <begin position="1195"/>
        <end position="1236"/>
    </location>
</feature>
<dbReference type="Proteomes" id="UP000054408">
    <property type="component" value="Unassembled WGS sequence"/>
</dbReference>
<dbReference type="InterPro" id="IPR051631">
    <property type="entry name" value="Ankyrin-KH/SAM_domain"/>
</dbReference>
<dbReference type="STRING" id="461836.A0A0L0D5Z8"/>
<dbReference type="Pfam" id="PF00023">
    <property type="entry name" value="Ank"/>
    <property type="match status" value="2"/>
</dbReference>
<keyword evidence="8" id="KW-1185">Reference proteome</keyword>
<feature type="repeat" description="ANK" evidence="3">
    <location>
        <begin position="549"/>
        <end position="581"/>
    </location>
</feature>
<evidence type="ECO:0000313" key="7">
    <source>
        <dbReference type="EMBL" id="KNC47506.1"/>
    </source>
</evidence>
<dbReference type="Gene3D" id="3.80.10.10">
    <property type="entry name" value="Ribonuclease Inhibitor"/>
    <property type="match status" value="1"/>
</dbReference>
<evidence type="ECO:0000259" key="6">
    <source>
        <dbReference type="PROSITE" id="PS50089"/>
    </source>
</evidence>
<dbReference type="GO" id="GO:0045087">
    <property type="term" value="P:innate immune response"/>
    <property type="evidence" value="ECO:0007669"/>
    <property type="project" value="TreeGrafter"/>
</dbReference>
<dbReference type="eggNOG" id="KOG0531">
    <property type="taxonomic scope" value="Eukaryota"/>
</dbReference>
<dbReference type="PROSITE" id="PS50088">
    <property type="entry name" value="ANK_REPEAT"/>
    <property type="match status" value="11"/>
</dbReference>
<evidence type="ECO:0000256" key="5">
    <source>
        <dbReference type="SAM" id="MobiDB-lite"/>
    </source>
</evidence>
<evidence type="ECO:0000256" key="1">
    <source>
        <dbReference type="ARBA" id="ARBA00022737"/>
    </source>
</evidence>
<feature type="compositionally biased region" description="Low complexity" evidence="5">
    <location>
        <begin position="1170"/>
        <end position="1187"/>
    </location>
</feature>
<dbReference type="eggNOG" id="KOG4177">
    <property type="taxonomic scope" value="Eukaryota"/>
</dbReference>
<keyword evidence="4" id="KW-0862">Zinc</keyword>
<feature type="repeat" description="ANK" evidence="3">
    <location>
        <begin position="847"/>
        <end position="879"/>
    </location>
</feature>
<feature type="repeat" description="ANK" evidence="3">
    <location>
        <begin position="648"/>
        <end position="680"/>
    </location>
</feature>
<dbReference type="PROSITE" id="PS50089">
    <property type="entry name" value="ZF_RING_2"/>
    <property type="match status" value="1"/>
</dbReference>
<gene>
    <name evidence="7" type="ORF">AMSG_11713</name>
</gene>
<reference evidence="7 8" key="1">
    <citation type="submission" date="2010-05" db="EMBL/GenBank/DDBJ databases">
        <title>The Genome Sequence of Thecamonas trahens ATCC 50062.</title>
        <authorList>
            <consortium name="The Broad Institute Genome Sequencing Platform"/>
            <person name="Russ C."/>
            <person name="Cuomo C."/>
            <person name="Shea T."/>
            <person name="Young S.K."/>
            <person name="Zeng Q."/>
            <person name="Koehrsen M."/>
            <person name="Haas B."/>
            <person name="Borodovsky M."/>
            <person name="Guigo R."/>
            <person name="Alvarado L."/>
            <person name="Berlin A."/>
            <person name="Bochicchio J."/>
            <person name="Borenstein D."/>
            <person name="Chapman S."/>
            <person name="Chen Z."/>
            <person name="Freedman E."/>
            <person name="Gellesch M."/>
            <person name="Goldberg J."/>
            <person name="Griggs A."/>
            <person name="Gujja S."/>
            <person name="Heilman E."/>
            <person name="Heiman D."/>
            <person name="Hepburn T."/>
            <person name="Howarth C."/>
            <person name="Jen D."/>
            <person name="Larson L."/>
            <person name="Mehta T."/>
            <person name="Park D."/>
            <person name="Pearson M."/>
            <person name="Roberts A."/>
            <person name="Saif S."/>
            <person name="Shenoy N."/>
            <person name="Sisk P."/>
            <person name="Stolte C."/>
            <person name="Sykes S."/>
            <person name="Thomson T."/>
            <person name="Walk T."/>
            <person name="White J."/>
            <person name="Yandava C."/>
            <person name="Burger G."/>
            <person name="Gray M.W."/>
            <person name="Holland P.W.H."/>
            <person name="King N."/>
            <person name="Lang F.B.F."/>
            <person name="Roger A.J."/>
            <person name="Ruiz-Trillo I."/>
            <person name="Lander E."/>
            <person name="Nusbaum C."/>
        </authorList>
    </citation>
    <scope>NUCLEOTIDE SEQUENCE [LARGE SCALE GENOMIC DNA]</scope>
    <source>
        <strain evidence="7 8">ATCC 50062</strain>
    </source>
</reference>
<dbReference type="PROSITE" id="PS51450">
    <property type="entry name" value="LRR"/>
    <property type="match status" value="1"/>
</dbReference>
<dbReference type="Pfam" id="PF12796">
    <property type="entry name" value="Ank_2"/>
    <property type="match status" value="4"/>
</dbReference>
<dbReference type="Gene3D" id="3.30.40.10">
    <property type="entry name" value="Zinc/RING finger domain, C3HC4 (zinc finger)"/>
    <property type="match status" value="1"/>
</dbReference>
<dbReference type="Gene3D" id="1.25.40.20">
    <property type="entry name" value="Ankyrin repeat-containing domain"/>
    <property type="match status" value="6"/>
</dbReference>
<dbReference type="SUPFAM" id="SSF52075">
    <property type="entry name" value="Outer arm dynein light chain 1"/>
    <property type="match status" value="1"/>
</dbReference>
<organism evidence="7 8">
    <name type="scientific">Thecamonas trahens ATCC 50062</name>
    <dbReference type="NCBI Taxonomy" id="461836"/>
    <lineage>
        <taxon>Eukaryota</taxon>
        <taxon>Apusozoa</taxon>
        <taxon>Apusomonadida</taxon>
        <taxon>Apusomonadidae</taxon>
        <taxon>Thecamonas</taxon>
    </lineage>
</organism>
<dbReference type="CDD" id="cd16646">
    <property type="entry name" value="mRING-HC-C2H2C4_MDM2-like"/>
    <property type="match status" value="1"/>
</dbReference>
<feature type="region of interest" description="Disordered" evidence="5">
    <location>
        <begin position="977"/>
        <end position="1111"/>
    </location>
</feature>